<accession>A0ABP7SUA4</accession>
<evidence type="ECO:0000313" key="4">
    <source>
        <dbReference type="Proteomes" id="UP001501353"/>
    </source>
</evidence>
<keyword evidence="4" id="KW-1185">Reference proteome</keyword>
<evidence type="ECO:0000256" key="2">
    <source>
        <dbReference type="SAM" id="SignalP"/>
    </source>
</evidence>
<name>A0ABP7SUA4_9BURK</name>
<evidence type="ECO:0000313" key="3">
    <source>
        <dbReference type="EMBL" id="GAA4016459.1"/>
    </source>
</evidence>
<keyword evidence="2" id="KW-0732">Signal</keyword>
<dbReference type="EMBL" id="BAAAZE010000005">
    <property type="protein sequence ID" value="GAA4016459.1"/>
    <property type="molecule type" value="Genomic_DNA"/>
</dbReference>
<feature type="region of interest" description="Disordered" evidence="1">
    <location>
        <begin position="43"/>
        <end position="106"/>
    </location>
</feature>
<dbReference type="Proteomes" id="UP001501353">
    <property type="component" value="Unassembled WGS sequence"/>
</dbReference>
<evidence type="ECO:0000256" key="1">
    <source>
        <dbReference type="SAM" id="MobiDB-lite"/>
    </source>
</evidence>
<proteinExistence type="predicted"/>
<feature type="region of interest" description="Disordered" evidence="1">
    <location>
        <begin position="123"/>
        <end position="146"/>
    </location>
</feature>
<feature type="compositionally biased region" description="Basic and acidic residues" evidence="1">
    <location>
        <begin position="85"/>
        <end position="94"/>
    </location>
</feature>
<feature type="signal peptide" evidence="2">
    <location>
        <begin position="1"/>
        <end position="25"/>
    </location>
</feature>
<gene>
    <name evidence="3" type="ORF">GCM10022212_09550</name>
</gene>
<comment type="caution">
    <text evidence="3">The sequence shown here is derived from an EMBL/GenBank/DDBJ whole genome shotgun (WGS) entry which is preliminary data.</text>
</comment>
<feature type="chain" id="PRO_5046375780" description="DUF4124 domain-containing protein" evidence="2">
    <location>
        <begin position="26"/>
        <end position="151"/>
    </location>
</feature>
<reference evidence="4" key="1">
    <citation type="journal article" date="2019" name="Int. J. Syst. Evol. Microbiol.">
        <title>The Global Catalogue of Microorganisms (GCM) 10K type strain sequencing project: providing services to taxonomists for standard genome sequencing and annotation.</title>
        <authorList>
            <consortium name="The Broad Institute Genomics Platform"/>
            <consortium name="The Broad Institute Genome Sequencing Center for Infectious Disease"/>
            <person name="Wu L."/>
            <person name="Ma J."/>
        </authorList>
    </citation>
    <scope>NUCLEOTIDE SEQUENCE [LARGE SCALE GENOMIC DNA]</scope>
    <source>
        <strain evidence="4">JCM 16673</strain>
    </source>
</reference>
<evidence type="ECO:0008006" key="5">
    <source>
        <dbReference type="Google" id="ProtNLM"/>
    </source>
</evidence>
<organism evidence="3 4">
    <name type="scientific">Actimicrobium antarcticum</name>
    <dbReference type="NCBI Taxonomy" id="1051899"/>
    <lineage>
        <taxon>Bacteria</taxon>
        <taxon>Pseudomonadati</taxon>
        <taxon>Pseudomonadota</taxon>
        <taxon>Betaproteobacteria</taxon>
        <taxon>Burkholderiales</taxon>
        <taxon>Oxalobacteraceae</taxon>
        <taxon>Actimicrobium</taxon>
    </lineage>
</organism>
<protein>
    <recommendedName>
        <fullName evidence="5">DUF4124 domain-containing protein</fullName>
    </recommendedName>
</protein>
<sequence>MTVSMSLARAALAVLFIGASAGSHAAFRCDSNGSVTYTDTACPGGKPLPESDLRQPATMQSDLRAAQQRADADKRQLGALAASRSKTERAEQKQRNHARTIASNHRKKCDALALQSKWAREDAAAATNRSAEKTRRKSQRLEQKYALDCQV</sequence>